<dbReference type="Proteomes" id="UP001500218">
    <property type="component" value="Unassembled WGS sequence"/>
</dbReference>
<dbReference type="InterPro" id="IPR051044">
    <property type="entry name" value="MAG_DAG_Lipase"/>
</dbReference>
<dbReference type="EMBL" id="BAAALT010000207">
    <property type="protein sequence ID" value="GAA1824029.1"/>
    <property type="molecule type" value="Genomic_DNA"/>
</dbReference>
<keyword evidence="2" id="KW-0378">Hydrolase</keyword>
<dbReference type="SUPFAM" id="SSF53474">
    <property type="entry name" value="alpha/beta-Hydrolases"/>
    <property type="match status" value="1"/>
</dbReference>
<organism evidence="2 3">
    <name type="scientific">Luedemannella flava</name>
    <dbReference type="NCBI Taxonomy" id="349316"/>
    <lineage>
        <taxon>Bacteria</taxon>
        <taxon>Bacillati</taxon>
        <taxon>Actinomycetota</taxon>
        <taxon>Actinomycetes</taxon>
        <taxon>Micromonosporales</taxon>
        <taxon>Micromonosporaceae</taxon>
        <taxon>Luedemannella</taxon>
    </lineage>
</organism>
<dbReference type="PANTHER" id="PTHR11614">
    <property type="entry name" value="PHOSPHOLIPASE-RELATED"/>
    <property type="match status" value="1"/>
</dbReference>
<dbReference type="InterPro" id="IPR029058">
    <property type="entry name" value="AB_hydrolase_fold"/>
</dbReference>
<comment type="caution">
    <text evidence="2">The sequence shown here is derived from an EMBL/GenBank/DDBJ whole genome shotgun (WGS) entry which is preliminary data.</text>
</comment>
<dbReference type="GO" id="GO:0016787">
    <property type="term" value="F:hydrolase activity"/>
    <property type="evidence" value="ECO:0007669"/>
    <property type="project" value="UniProtKB-KW"/>
</dbReference>
<dbReference type="Gene3D" id="3.40.50.1820">
    <property type="entry name" value="alpha/beta hydrolase"/>
    <property type="match status" value="1"/>
</dbReference>
<accession>A0ABP4YMM6</accession>
<protein>
    <submittedName>
        <fullName evidence="2">Alpha/beta hydrolase</fullName>
    </submittedName>
</protein>
<proteinExistence type="predicted"/>
<gene>
    <name evidence="2" type="ORF">GCM10009682_50410</name>
</gene>
<keyword evidence="3" id="KW-1185">Reference proteome</keyword>
<sequence>MPTDILGEPYEQLPIPLDADDEGEVVATLVRRRAPQPTGRAVLYLHGYVDYFFQTHLADFYIERGWDFYALDLRKYGRSLLSHQTPNFVRSVSEYFSEIDAAVRVIRETDGHDTLVLNAHSTGGLIGSLWAHRVRGTDTVQGLFLNSPFFDFNVGWLTRQVAGPAIERVGAVKPYRLIPQNITMTYGRSLHIEHEGEWDYNLAWKPVESFPVRAGWVRAIRAAHRRLHAGLAIDVPVLVGCSGASFRGPFADAAHHADAVLDVEHIARWSPNLGRHVTLVRFEGAKHDLLLSRQPVRERVLDELDRWLTAYLAKRALAPVRESQVGRPGGTTGSGGV</sequence>
<evidence type="ECO:0000313" key="2">
    <source>
        <dbReference type="EMBL" id="GAA1824029.1"/>
    </source>
</evidence>
<evidence type="ECO:0000313" key="3">
    <source>
        <dbReference type="Proteomes" id="UP001500218"/>
    </source>
</evidence>
<dbReference type="RefSeq" id="WP_344137364.1">
    <property type="nucleotide sequence ID" value="NZ_BAAALT010000207.1"/>
</dbReference>
<dbReference type="Pfam" id="PF12146">
    <property type="entry name" value="Hydrolase_4"/>
    <property type="match status" value="1"/>
</dbReference>
<reference evidence="3" key="1">
    <citation type="journal article" date="2019" name="Int. J. Syst. Evol. Microbiol.">
        <title>The Global Catalogue of Microorganisms (GCM) 10K type strain sequencing project: providing services to taxonomists for standard genome sequencing and annotation.</title>
        <authorList>
            <consortium name="The Broad Institute Genomics Platform"/>
            <consortium name="The Broad Institute Genome Sequencing Center for Infectious Disease"/>
            <person name="Wu L."/>
            <person name="Ma J."/>
        </authorList>
    </citation>
    <scope>NUCLEOTIDE SEQUENCE [LARGE SCALE GENOMIC DNA]</scope>
    <source>
        <strain evidence="3">JCM 13250</strain>
    </source>
</reference>
<feature type="domain" description="Serine aminopeptidase S33" evidence="1">
    <location>
        <begin position="40"/>
        <end position="244"/>
    </location>
</feature>
<name>A0ABP4YMM6_9ACTN</name>
<dbReference type="InterPro" id="IPR022742">
    <property type="entry name" value="Hydrolase_4"/>
</dbReference>
<evidence type="ECO:0000259" key="1">
    <source>
        <dbReference type="Pfam" id="PF12146"/>
    </source>
</evidence>